<accession>A0AA38WT43</accession>
<protein>
    <recommendedName>
        <fullName evidence="1">DUF4218 domain-containing protein</fullName>
    </recommendedName>
</protein>
<dbReference type="Pfam" id="PF13960">
    <property type="entry name" value="DUF4218"/>
    <property type="match status" value="1"/>
</dbReference>
<gene>
    <name evidence="2" type="ORF">OSB04_007126</name>
</gene>
<evidence type="ECO:0000259" key="1">
    <source>
        <dbReference type="Pfam" id="PF13960"/>
    </source>
</evidence>
<reference evidence="2" key="1">
    <citation type="submission" date="2023-03" db="EMBL/GenBank/DDBJ databases">
        <title>Chromosome-scale reference genome and RAD-based genetic map of yellow starthistle (Centaurea solstitialis) reveal putative structural variation and QTLs associated with invader traits.</title>
        <authorList>
            <person name="Reatini B."/>
            <person name="Cang F.A."/>
            <person name="Jiang Q."/>
            <person name="Mckibben M.T.W."/>
            <person name="Barker M.S."/>
            <person name="Rieseberg L.H."/>
            <person name="Dlugosch K.M."/>
        </authorList>
    </citation>
    <scope>NUCLEOTIDE SEQUENCE</scope>
    <source>
        <strain evidence="2">CAN-66</strain>
        <tissue evidence="2">Leaf</tissue>
    </source>
</reference>
<proteinExistence type="predicted"/>
<feature type="domain" description="DUF4218" evidence="1">
    <location>
        <begin position="78"/>
        <end position="113"/>
    </location>
</feature>
<comment type="caution">
    <text evidence="2">The sequence shown here is derived from an EMBL/GenBank/DDBJ whole genome shotgun (WGS) entry which is preliminary data.</text>
</comment>
<keyword evidence="3" id="KW-1185">Reference proteome</keyword>
<evidence type="ECO:0000313" key="3">
    <source>
        <dbReference type="Proteomes" id="UP001172457"/>
    </source>
</evidence>
<organism evidence="2 3">
    <name type="scientific">Centaurea solstitialis</name>
    <name type="common">yellow star-thistle</name>
    <dbReference type="NCBI Taxonomy" id="347529"/>
    <lineage>
        <taxon>Eukaryota</taxon>
        <taxon>Viridiplantae</taxon>
        <taxon>Streptophyta</taxon>
        <taxon>Embryophyta</taxon>
        <taxon>Tracheophyta</taxon>
        <taxon>Spermatophyta</taxon>
        <taxon>Magnoliopsida</taxon>
        <taxon>eudicotyledons</taxon>
        <taxon>Gunneridae</taxon>
        <taxon>Pentapetalae</taxon>
        <taxon>asterids</taxon>
        <taxon>campanulids</taxon>
        <taxon>Asterales</taxon>
        <taxon>Asteraceae</taxon>
        <taxon>Carduoideae</taxon>
        <taxon>Cardueae</taxon>
        <taxon>Centaureinae</taxon>
        <taxon>Centaurea</taxon>
    </lineage>
</organism>
<evidence type="ECO:0000313" key="2">
    <source>
        <dbReference type="EMBL" id="KAJ9561966.1"/>
    </source>
</evidence>
<dbReference type="EMBL" id="JARYMX010000002">
    <property type="protein sequence ID" value="KAJ9561966.1"/>
    <property type="molecule type" value="Genomic_DNA"/>
</dbReference>
<dbReference type="Proteomes" id="UP001172457">
    <property type="component" value="Chromosome 2"/>
</dbReference>
<dbReference type="AlphaFoldDB" id="A0AA38WT43"/>
<sequence>MASSSSASLYHCWKFFILGFSPKILRKYAPMSPALGLLRGARVPVDDARLNSASGCLELPNPIWNVITELCVLFRAIFSKVLHVDNLIQLQTSIVETICKLEKVFLPGFFDSM</sequence>
<dbReference type="InterPro" id="IPR025452">
    <property type="entry name" value="DUF4218"/>
</dbReference>
<name>A0AA38WT43_9ASTR</name>